<dbReference type="InterPro" id="IPR010920">
    <property type="entry name" value="LSM_dom_sf"/>
</dbReference>
<evidence type="ECO:0000259" key="10">
    <source>
        <dbReference type="Pfam" id="PF00924"/>
    </source>
</evidence>
<accession>A0A5B8IAC7</accession>
<evidence type="ECO:0000256" key="5">
    <source>
        <dbReference type="ARBA" id="ARBA00022989"/>
    </source>
</evidence>
<keyword evidence="6 7" id="KW-0472">Membrane</keyword>
<feature type="transmembrane region" description="Helical" evidence="7">
    <location>
        <begin position="237"/>
        <end position="260"/>
    </location>
</feature>
<organism evidence="12 13">
    <name type="scientific">Qingshengfaniella alkalisoli</name>
    <dbReference type="NCBI Taxonomy" id="2599296"/>
    <lineage>
        <taxon>Bacteria</taxon>
        <taxon>Pseudomonadati</taxon>
        <taxon>Pseudomonadota</taxon>
        <taxon>Alphaproteobacteria</taxon>
        <taxon>Rhodobacterales</taxon>
        <taxon>Paracoccaceae</taxon>
        <taxon>Qingshengfaniella</taxon>
    </lineage>
</organism>
<feature type="signal peptide" evidence="9">
    <location>
        <begin position="1"/>
        <end position="18"/>
    </location>
</feature>
<dbReference type="Gene3D" id="3.30.70.100">
    <property type="match status" value="1"/>
</dbReference>
<dbReference type="KEGG" id="lit:FPZ52_01585"/>
<evidence type="ECO:0000313" key="13">
    <source>
        <dbReference type="Proteomes" id="UP000318483"/>
    </source>
</evidence>
<keyword evidence="4 7" id="KW-0812">Transmembrane</keyword>
<dbReference type="Pfam" id="PF21082">
    <property type="entry name" value="MS_channel_3rd"/>
    <property type="match status" value="1"/>
</dbReference>
<evidence type="ECO:0000256" key="7">
    <source>
        <dbReference type="RuleBase" id="RU369025"/>
    </source>
</evidence>
<dbReference type="Proteomes" id="UP000318483">
    <property type="component" value="Chromosome"/>
</dbReference>
<keyword evidence="7" id="KW-0813">Transport</keyword>
<dbReference type="Gene3D" id="1.10.287.1260">
    <property type="match status" value="1"/>
</dbReference>
<dbReference type="InterPro" id="IPR011066">
    <property type="entry name" value="MscS_channel_C_sf"/>
</dbReference>
<feature type="compositionally biased region" description="Polar residues" evidence="8">
    <location>
        <begin position="432"/>
        <end position="442"/>
    </location>
</feature>
<dbReference type="EMBL" id="CP042261">
    <property type="protein sequence ID" value="QDY70196.1"/>
    <property type="molecule type" value="Genomic_DNA"/>
</dbReference>
<evidence type="ECO:0000259" key="11">
    <source>
        <dbReference type="Pfam" id="PF21082"/>
    </source>
</evidence>
<dbReference type="Pfam" id="PF00924">
    <property type="entry name" value="MS_channel_2nd"/>
    <property type="match status" value="1"/>
</dbReference>
<dbReference type="OrthoDB" id="9814206at2"/>
<gene>
    <name evidence="12" type="ORF">FPZ52_01585</name>
</gene>
<name>A0A5B8IAC7_9RHOB</name>
<evidence type="ECO:0000256" key="6">
    <source>
        <dbReference type="ARBA" id="ARBA00023136"/>
    </source>
</evidence>
<dbReference type="PANTHER" id="PTHR30221">
    <property type="entry name" value="SMALL-CONDUCTANCE MECHANOSENSITIVE CHANNEL"/>
    <property type="match status" value="1"/>
</dbReference>
<evidence type="ECO:0000256" key="8">
    <source>
        <dbReference type="SAM" id="MobiDB-lite"/>
    </source>
</evidence>
<sequence>MFMALLCGALLLAAPAHAQDAETPPEESVSVPQDLTDETISNDELSLRVLPLTVEDLTALAAEWQAIAKERTVEVVGQQLALDAGEDAPNLKSDLETARAERRAAFAKLDTVVNALAAKGGDQAAVDQYRAYISAVSTGEAQSSDWGTLLSEGVRWATSPTGGLHLLIQIGVIVLALLVLFVVARMVRGGATRMVGRVPKLSKLLQSFIVMVVYWLTIAIGLMIVLSALGVNITPMFALIGGASFIIAFAMQDTLGNLAAGLMIMINRPFDEGDYVTVAGTGGTVKSVSIVSTTITTPDNQVIVIPNSKVWGDIITNVTASDTRRVDLVFGIGYDDSIEEAQRVMEGVVAAHPAVLSEPAPVIRVNELADSSVNFVCRPWTTRDDYWTVYWDLTRQIKEAFDANGISIPFPQTDLHVKMPSSGLPVAPVSAPSEQPGNSTYAANDEGVGDDDQ</sequence>
<keyword evidence="7" id="KW-0997">Cell inner membrane</keyword>
<dbReference type="InterPro" id="IPR011014">
    <property type="entry name" value="MscS_channel_TM-2"/>
</dbReference>
<dbReference type="Gene3D" id="2.30.30.60">
    <property type="match status" value="1"/>
</dbReference>
<feature type="chain" id="PRO_5022676535" description="Small-conductance mechanosensitive channel" evidence="9">
    <location>
        <begin position="19"/>
        <end position="453"/>
    </location>
</feature>
<dbReference type="InterPro" id="IPR045275">
    <property type="entry name" value="MscS_archaea/bacteria_type"/>
</dbReference>
<dbReference type="SUPFAM" id="SSF82861">
    <property type="entry name" value="Mechanosensitive channel protein MscS (YggB), transmembrane region"/>
    <property type="match status" value="1"/>
</dbReference>
<comment type="subcellular location">
    <subcellularLocation>
        <location evidence="7">Cell inner membrane</location>
        <topology evidence="7">Multi-pass membrane protein</topology>
    </subcellularLocation>
    <subcellularLocation>
        <location evidence="1">Cell membrane</location>
        <topology evidence="1">Multi-pass membrane protein</topology>
    </subcellularLocation>
</comment>
<evidence type="ECO:0000256" key="9">
    <source>
        <dbReference type="SAM" id="SignalP"/>
    </source>
</evidence>
<feature type="transmembrane region" description="Helical" evidence="7">
    <location>
        <begin position="166"/>
        <end position="187"/>
    </location>
</feature>
<dbReference type="AlphaFoldDB" id="A0A5B8IAC7"/>
<evidence type="ECO:0000256" key="2">
    <source>
        <dbReference type="ARBA" id="ARBA00008017"/>
    </source>
</evidence>
<reference evidence="12 13" key="1">
    <citation type="submission" date="2019-07" db="EMBL/GenBank/DDBJ databases">
        <title>Litoreibacter alkalisoli sp. nov., isolated from saline-alkaline soil.</title>
        <authorList>
            <person name="Wang S."/>
            <person name="Xu L."/>
            <person name="Xing Y.-T."/>
            <person name="Sun J.-Q."/>
        </authorList>
    </citation>
    <scope>NUCLEOTIDE SEQUENCE [LARGE SCALE GENOMIC DNA]</scope>
    <source>
        <strain evidence="12 13">LN3S51</strain>
    </source>
</reference>
<dbReference type="InterPro" id="IPR006685">
    <property type="entry name" value="MscS_channel_2nd"/>
</dbReference>
<feature type="region of interest" description="Disordered" evidence="8">
    <location>
        <begin position="421"/>
        <end position="453"/>
    </location>
</feature>
<evidence type="ECO:0000256" key="1">
    <source>
        <dbReference type="ARBA" id="ARBA00004651"/>
    </source>
</evidence>
<feature type="domain" description="Mechanosensitive ion channel MscS" evidence="10">
    <location>
        <begin position="253"/>
        <end position="319"/>
    </location>
</feature>
<dbReference type="SUPFAM" id="SSF50182">
    <property type="entry name" value="Sm-like ribonucleoproteins"/>
    <property type="match status" value="1"/>
</dbReference>
<dbReference type="SUPFAM" id="SSF82689">
    <property type="entry name" value="Mechanosensitive channel protein MscS (YggB), C-terminal domain"/>
    <property type="match status" value="1"/>
</dbReference>
<keyword evidence="7" id="KW-0406">Ion transport</keyword>
<keyword evidence="3" id="KW-1003">Cell membrane</keyword>
<dbReference type="GO" id="GO:0008381">
    <property type="term" value="F:mechanosensitive monoatomic ion channel activity"/>
    <property type="evidence" value="ECO:0007669"/>
    <property type="project" value="InterPro"/>
</dbReference>
<keyword evidence="13" id="KW-1185">Reference proteome</keyword>
<comment type="function">
    <text evidence="7">Mechanosensitive channel that participates in the regulation of osmotic pressure changes within the cell, opening in response to stretch forces in the membrane lipid bilayer, without the need for other proteins. Contributes to normal resistance to hypoosmotic shock. Forms an ion channel of 1.0 nanosiemens conductance with a slight preference for anions.</text>
</comment>
<keyword evidence="7" id="KW-0407">Ion channel</keyword>
<dbReference type="PANTHER" id="PTHR30221:SF1">
    <property type="entry name" value="SMALL-CONDUCTANCE MECHANOSENSITIVE CHANNEL"/>
    <property type="match status" value="1"/>
</dbReference>
<keyword evidence="9" id="KW-0732">Signal</keyword>
<dbReference type="GO" id="GO:0005886">
    <property type="term" value="C:plasma membrane"/>
    <property type="evidence" value="ECO:0007669"/>
    <property type="project" value="UniProtKB-SubCell"/>
</dbReference>
<dbReference type="InterPro" id="IPR049278">
    <property type="entry name" value="MS_channel_C"/>
</dbReference>
<keyword evidence="5 7" id="KW-1133">Transmembrane helix</keyword>
<protein>
    <recommendedName>
        <fullName evidence="7">Small-conductance mechanosensitive channel</fullName>
    </recommendedName>
</protein>
<comment type="similarity">
    <text evidence="2 7">Belongs to the MscS (TC 1.A.23) family.</text>
</comment>
<comment type="subunit">
    <text evidence="7">Homoheptamer.</text>
</comment>
<evidence type="ECO:0000256" key="4">
    <source>
        <dbReference type="ARBA" id="ARBA00022692"/>
    </source>
</evidence>
<evidence type="ECO:0000313" key="12">
    <source>
        <dbReference type="EMBL" id="QDY70196.1"/>
    </source>
</evidence>
<dbReference type="InterPro" id="IPR023408">
    <property type="entry name" value="MscS_beta-dom_sf"/>
</dbReference>
<comment type="caution">
    <text evidence="7">Lacks conserved residue(s) required for the propagation of feature annotation.</text>
</comment>
<feature type="domain" description="Mechanosensitive ion channel MscS C-terminal" evidence="11">
    <location>
        <begin position="326"/>
        <end position="408"/>
    </location>
</feature>
<evidence type="ECO:0000256" key="3">
    <source>
        <dbReference type="ARBA" id="ARBA00022475"/>
    </source>
</evidence>
<proteinExistence type="inferred from homology"/>
<feature type="transmembrane region" description="Helical" evidence="7">
    <location>
        <begin position="208"/>
        <end position="231"/>
    </location>
</feature>